<feature type="region of interest" description="Disordered" evidence="2">
    <location>
        <begin position="808"/>
        <end position="843"/>
    </location>
</feature>
<sequence length="1688" mass="179778">MHVQSPQYAGGSAPLDIPIGLFPSKQHAGPRLPMDWKRQAQLAWQGCDERWRDRKGKAKEVDADADADADEDEDEDEEDPWQRPTAPWACAMVAWRETRAEKRNRPVAGGDIGVIAPGDGQLEEYEEQEHVALGTADGSVWLFEMSRAPSGNSQQAQIVEQEEAGPSMRASGWSERSGGVAFGNGKVEGSTNLHLRAASPTPSFQSGTSSASRRHHHAPGVGLSGGAPFAGFSPTSPSRSPGPSSLLGTALSPTSTHANDDHQHPQPLSATSNSAQSRVEIVEASVEGELGKGDRAEDMLEAQWHAGQRGGIRGALGLSPNLSHHHHHHNAHTRSGDGSPVPASRSRKQSNVSPAPSNMRRHFVEEVREEPREQTLGTETKSTAVPRNTSSVKEARNLTEQLHPRRSLQTPCRSRISGLQYISSFRLLTLQSSGLLTLWSTRDAKLITSTSLVPSLTGAVSDTSNPAVPATTAGSRPLAALAMLRGSSSTPTRVRTPLPNVPASGSVLATETKAPYYASLRRVYVRDVQKTSNGGGATHSGESPSPSSAEPQQLFSAWDSARRLLALVDIDSKNIALRVRLTHAFPDAVSAPAIRLVNQSNAYLECFYVDDVGTLHLDHIHSPPPTSGSESLLADDSKSGAFEAAAAFFRRDFSLSRSITPEPSASAASDSMEPSHSKSKLSGLNGVSTEAGPDHGPGAPLVAPSAIRPASSSLLMPTSGSSTPIIPPGHNHASPFAAGAAAFFRRHETANLSNSNLAQCQLELPSRREWKGMMVLGKKVEGIRVDQSKGDTILTNVLGSAVLNLDSGTIGPGTPSHDQDGTHVDWPDREMSQSTSSEPTMAVETSCEPKLEAAVEFDRLVLKCGNSHLWQSAFPELPAVTAVLPLSLERVVIVLATGHARLLPLLDLIAGRTSAVQARDVENAPRAKGVVIDGLKAVANPRNNAKHVFGTSKQGDLVVWEAATLALQAEWNLFGTDVSDIASFSAAPHARLQGCVGVCSMDGTLAMILLDGLKLLYLVPGRGTAVQCVAVRGDDLLIQYADGRARVWDLGTHELRRSIGAEQARALIEDEVKQSWWVMYLGSAKVARDTAKAVQAAQAGQSVGQLRERGANGVLSPLPVLTTDWMPLVADLRGAIKAASKAVLADASDSGPVGLLADWELATMGRSTTVAGKAASAHKRASRILSPFLAALLPIGTSRDLDIAAAEILGEELTSRASVVIGSFSDPSFLAWSCSKGSTLTELRPIPALCLVTILNILGRVTEVQEAANRLSALCIRLFATSSLQQLRSALPVIAMYLVDSSPDVQQAATVLFDAILEALPQAAIDGLCDEWQPRLPPQTNESLPVQEPVAVALLGFIAVRKYKLLSPTLLKDVSSCISLYLSETASTAEATHQQAIAIELCCQGFVIWQHYLDAMDVVRSLFSLATYKDSASATGGVDAAPPLAAVPDNSANRLLARQATLQIAVDNTPLFMTTLSLDILHARSPAHCSATMRLVAFMVRRKPLILYPNLPRLAEAVVKSLDPTQTAMREAVVQAATVMISELVRTYRTISFHAKMQRLAVGTHEGAVIMYDLKTATRLYVIEGHRAGLSALDFSPDGRRLITVSLGDSKALIWKVGTSLGSFFTPGTLPRQGGTDDSGAYKSIDFNIGHALNALPTESLEAVSLEWQGDRGVRLNVGDASMSFSVA</sequence>
<evidence type="ECO:0000256" key="2">
    <source>
        <dbReference type="SAM" id="MobiDB-lite"/>
    </source>
</evidence>
<dbReference type="InterPro" id="IPR001680">
    <property type="entry name" value="WD40_rpt"/>
</dbReference>
<feature type="repeat" description="WD" evidence="1">
    <location>
        <begin position="1583"/>
        <end position="1617"/>
    </location>
</feature>
<dbReference type="InterPro" id="IPR016024">
    <property type="entry name" value="ARM-type_fold"/>
</dbReference>
<feature type="region of interest" description="Disordered" evidence="2">
    <location>
        <begin position="660"/>
        <end position="704"/>
    </location>
</feature>
<feature type="region of interest" description="Disordered" evidence="2">
    <location>
        <begin position="148"/>
        <end position="277"/>
    </location>
</feature>
<feature type="compositionally biased region" description="Acidic residues" evidence="2">
    <location>
        <begin position="63"/>
        <end position="79"/>
    </location>
</feature>
<dbReference type="Gene3D" id="2.130.10.10">
    <property type="entry name" value="YVTN repeat-like/Quinoprotein amine dehydrogenase"/>
    <property type="match status" value="2"/>
</dbReference>
<feature type="compositionally biased region" description="Basic and acidic residues" evidence="2">
    <location>
        <begin position="817"/>
        <end position="831"/>
    </location>
</feature>
<feature type="compositionally biased region" description="Basic residues" evidence="2">
    <location>
        <begin position="323"/>
        <end position="332"/>
    </location>
</feature>
<proteinExistence type="predicted"/>
<feature type="region of interest" description="Disordered" evidence="2">
    <location>
        <begin position="530"/>
        <end position="552"/>
    </location>
</feature>
<feature type="region of interest" description="Disordered" evidence="2">
    <location>
        <begin position="311"/>
        <end position="396"/>
    </location>
</feature>
<feature type="compositionally biased region" description="Low complexity" evidence="2">
    <location>
        <begin position="540"/>
        <end position="551"/>
    </location>
</feature>
<keyword evidence="4" id="KW-1185">Reference proteome</keyword>
<dbReference type="EMBL" id="CCYA01000269">
    <property type="protein sequence ID" value="CEH18033.1"/>
    <property type="molecule type" value="Genomic_DNA"/>
</dbReference>
<dbReference type="Pfam" id="PF00400">
    <property type="entry name" value="WD40"/>
    <property type="match status" value="1"/>
</dbReference>
<feature type="compositionally biased region" description="Low complexity" evidence="2">
    <location>
        <begin position="712"/>
        <end position="724"/>
    </location>
</feature>
<dbReference type="PANTHER" id="PTHR44099:SF4">
    <property type="entry name" value="RABCONNECTIN-3B, ISOFORM A"/>
    <property type="match status" value="1"/>
</dbReference>
<organism evidence="3 4">
    <name type="scientific">Ceraceosorus bombacis</name>
    <dbReference type="NCBI Taxonomy" id="401625"/>
    <lineage>
        <taxon>Eukaryota</taxon>
        <taxon>Fungi</taxon>
        <taxon>Dikarya</taxon>
        <taxon>Basidiomycota</taxon>
        <taxon>Ustilaginomycotina</taxon>
        <taxon>Exobasidiomycetes</taxon>
        <taxon>Ceraceosorales</taxon>
        <taxon>Ceraceosoraceae</taxon>
        <taxon>Ceraceosorus</taxon>
    </lineage>
</organism>
<feature type="compositionally biased region" description="Polar residues" evidence="2">
    <location>
        <begin position="200"/>
        <end position="211"/>
    </location>
</feature>
<dbReference type="OrthoDB" id="338622at2759"/>
<feature type="compositionally biased region" description="Basic and acidic residues" evidence="2">
    <location>
        <begin position="362"/>
        <end position="373"/>
    </location>
</feature>
<dbReference type="InterPro" id="IPR036322">
    <property type="entry name" value="WD40_repeat_dom_sf"/>
</dbReference>
<dbReference type="STRING" id="401625.A0A0P1BPP5"/>
<dbReference type="InterPro" id="IPR049916">
    <property type="entry name" value="WDR72-like"/>
</dbReference>
<dbReference type="SMART" id="SM00320">
    <property type="entry name" value="WD40"/>
    <property type="match status" value="3"/>
</dbReference>
<reference evidence="3 4" key="1">
    <citation type="submission" date="2014-09" db="EMBL/GenBank/DDBJ databases">
        <authorList>
            <person name="Magalhaes I.L.F."/>
            <person name="Oliveira U."/>
            <person name="Santos F.R."/>
            <person name="Vidigal T.H.D.A."/>
            <person name="Brescovit A.D."/>
            <person name="Santos A.J."/>
        </authorList>
    </citation>
    <scope>NUCLEOTIDE SEQUENCE [LARGE SCALE GENOMIC DNA]</scope>
</reference>
<dbReference type="PROSITE" id="PS50082">
    <property type="entry name" value="WD_REPEATS_2"/>
    <property type="match status" value="1"/>
</dbReference>
<name>A0A0P1BPP5_9BASI</name>
<evidence type="ECO:0000313" key="4">
    <source>
        <dbReference type="Proteomes" id="UP000054845"/>
    </source>
</evidence>
<feature type="region of interest" description="Disordered" evidence="2">
    <location>
        <begin position="49"/>
        <end position="86"/>
    </location>
</feature>
<protein>
    <submittedName>
        <fullName evidence="3">FOG: WD40 repeat</fullName>
    </submittedName>
</protein>
<accession>A0A0P1BPP5</accession>
<feature type="compositionally biased region" description="Polar residues" evidence="2">
    <location>
        <begin position="266"/>
        <end position="277"/>
    </location>
</feature>
<dbReference type="SUPFAM" id="SSF48371">
    <property type="entry name" value="ARM repeat"/>
    <property type="match status" value="1"/>
</dbReference>
<evidence type="ECO:0000256" key="1">
    <source>
        <dbReference type="PROSITE-ProRule" id="PRU00221"/>
    </source>
</evidence>
<feature type="region of interest" description="Disordered" evidence="2">
    <location>
        <begin position="712"/>
        <end position="731"/>
    </location>
</feature>
<dbReference type="GO" id="GO:0005737">
    <property type="term" value="C:cytoplasm"/>
    <property type="evidence" value="ECO:0007669"/>
    <property type="project" value="TreeGrafter"/>
</dbReference>
<feature type="compositionally biased region" description="Low complexity" evidence="2">
    <location>
        <begin position="233"/>
        <end position="249"/>
    </location>
</feature>
<dbReference type="SUPFAM" id="SSF50978">
    <property type="entry name" value="WD40 repeat-like"/>
    <property type="match status" value="1"/>
</dbReference>
<keyword evidence="1" id="KW-0853">WD repeat</keyword>
<feature type="compositionally biased region" description="Basic and acidic residues" evidence="2">
    <location>
        <begin position="49"/>
        <end position="62"/>
    </location>
</feature>
<evidence type="ECO:0000313" key="3">
    <source>
        <dbReference type="EMBL" id="CEH18033.1"/>
    </source>
</evidence>
<dbReference type="Proteomes" id="UP000054845">
    <property type="component" value="Unassembled WGS sequence"/>
</dbReference>
<feature type="compositionally biased region" description="Polar residues" evidence="2">
    <location>
        <begin position="149"/>
        <end position="158"/>
    </location>
</feature>
<dbReference type="InterPro" id="IPR015943">
    <property type="entry name" value="WD40/YVTN_repeat-like_dom_sf"/>
</dbReference>
<feature type="compositionally biased region" description="Polar residues" evidence="2">
    <location>
        <begin position="375"/>
        <end position="392"/>
    </location>
</feature>
<dbReference type="PANTHER" id="PTHR44099">
    <property type="entry name" value="RABCONNECTIN-3B, ISOFORM A"/>
    <property type="match status" value="1"/>
</dbReference>
<feature type="compositionally biased region" description="Polar residues" evidence="2">
    <location>
        <begin position="660"/>
        <end position="688"/>
    </location>
</feature>